<dbReference type="AlphaFoldDB" id="A0A821LS43"/>
<accession>A0A821LS43</accession>
<reference evidence="1" key="1">
    <citation type="submission" date="2021-02" db="EMBL/GenBank/DDBJ databases">
        <authorList>
            <person name="Nowell W R."/>
        </authorList>
    </citation>
    <scope>NUCLEOTIDE SEQUENCE</scope>
</reference>
<sequence>YNFHDEDNEHLALINVHAGDDAAKAFWQDLDSQLRLFASHADFVKRVTLLHKAHW</sequence>
<organism evidence="1 2">
    <name type="scientific">Rotaria socialis</name>
    <dbReference type="NCBI Taxonomy" id="392032"/>
    <lineage>
        <taxon>Eukaryota</taxon>
        <taxon>Metazoa</taxon>
        <taxon>Spiralia</taxon>
        <taxon>Gnathifera</taxon>
        <taxon>Rotifera</taxon>
        <taxon>Eurotatoria</taxon>
        <taxon>Bdelloidea</taxon>
        <taxon>Philodinida</taxon>
        <taxon>Philodinidae</taxon>
        <taxon>Rotaria</taxon>
    </lineage>
</organism>
<proteinExistence type="predicted"/>
<name>A0A821LS43_9BILA</name>
<dbReference type="PANTHER" id="PTHR13030">
    <property type="entry name" value="NUDIX HYDROLASE"/>
    <property type="match status" value="1"/>
</dbReference>
<gene>
    <name evidence="1" type="ORF">UJA718_LOCUS39114</name>
</gene>
<evidence type="ECO:0000313" key="1">
    <source>
        <dbReference type="EMBL" id="CAF4754618.1"/>
    </source>
</evidence>
<comment type="caution">
    <text evidence="1">The sequence shown here is derived from an EMBL/GenBank/DDBJ whole genome shotgun (WGS) entry which is preliminary data.</text>
</comment>
<dbReference type="EMBL" id="CAJOBP010041007">
    <property type="protein sequence ID" value="CAF4754618.1"/>
    <property type="molecule type" value="Genomic_DNA"/>
</dbReference>
<dbReference type="Gene3D" id="3.90.79.10">
    <property type="entry name" value="Nucleoside Triphosphate Pyrophosphohydrolase"/>
    <property type="match status" value="1"/>
</dbReference>
<keyword evidence="2" id="KW-1185">Reference proteome</keyword>
<feature type="non-terminal residue" evidence="1">
    <location>
        <position position="1"/>
    </location>
</feature>
<dbReference type="GO" id="GO:0047631">
    <property type="term" value="F:ADP-ribose diphosphatase activity"/>
    <property type="evidence" value="ECO:0007669"/>
    <property type="project" value="InterPro"/>
</dbReference>
<evidence type="ECO:0000313" key="2">
    <source>
        <dbReference type="Proteomes" id="UP000663873"/>
    </source>
</evidence>
<dbReference type="Proteomes" id="UP000663873">
    <property type="component" value="Unassembled WGS sequence"/>
</dbReference>
<dbReference type="InterPro" id="IPR039989">
    <property type="entry name" value="NUDT9"/>
</dbReference>
<protein>
    <submittedName>
        <fullName evidence="1">Uncharacterized protein</fullName>
    </submittedName>
</protein>
<dbReference type="PANTHER" id="PTHR13030:SF8">
    <property type="entry name" value="ADP-RIBOSE PYROPHOSPHATASE, MITOCHONDRIAL"/>
    <property type="match status" value="1"/>
</dbReference>